<evidence type="ECO:0000256" key="1">
    <source>
        <dbReference type="SAM" id="Coils"/>
    </source>
</evidence>
<accession>A0A9U8E4Y1</accession>
<evidence type="ECO:0000313" key="6">
    <source>
        <dbReference type="RefSeq" id="XP_055885817.1"/>
    </source>
</evidence>
<gene>
    <name evidence="4 5 6" type="primary">LOC106059827</name>
</gene>
<dbReference type="GO" id="GO:0045098">
    <property type="term" value="C:type III intermediate filament"/>
    <property type="evidence" value="ECO:0007669"/>
    <property type="project" value="TreeGrafter"/>
</dbReference>
<feature type="compositionally biased region" description="Polar residues" evidence="2">
    <location>
        <begin position="330"/>
        <end position="341"/>
    </location>
</feature>
<keyword evidence="3" id="KW-1185">Reference proteome</keyword>
<dbReference type="KEGG" id="bgt:106059827"/>
<dbReference type="PANTHER" id="PTHR34707">
    <property type="entry name" value="VIMENTIN-TYPE INTERMEDIATE FILAMENT-ASSOCIATED COILED-COIL PROTEIN"/>
    <property type="match status" value="1"/>
</dbReference>
<dbReference type="RefSeq" id="XP_013072963.2">
    <property type="nucleotide sequence ID" value="XM_013217509.2"/>
</dbReference>
<dbReference type="RefSeq" id="XP_055885817.1">
    <property type="nucleotide sequence ID" value="XM_056029842.1"/>
</dbReference>
<evidence type="ECO:0000313" key="4">
    <source>
        <dbReference type="RefSeq" id="XP_013072962.2"/>
    </source>
</evidence>
<proteinExistence type="predicted"/>
<evidence type="ECO:0000313" key="5">
    <source>
        <dbReference type="RefSeq" id="XP_013072963.2"/>
    </source>
</evidence>
<dbReference type="OrthoDB" id="6150484at2759"/>
<feature type="compositionally biased region" description="Polar residues" evidence="2">
    <location>
        <begin position="348"/>
        <end position="368"/>
    </location>
</feature>
<dbReference type="PANTHER" id="PTHR34707:SF1">
    <property type="entry name" value="VIMENTIN-TYPE INTERMEDIATE FILAMENT-ASSOCIATED COILED-COIL PROTEIN"/>
    <property type="match status" value="1"/>
</dbReference>
<name>A0A9U8E4Y1_BIOGL</name>
<organism evidence="3 4">
    <name type="scientific">Biomphalaria glabrata</name>
    <name type="common">Bloodfluke planorb</name>
    <name type="synonym">Freshwater snail</name>
    <dbReference type="NCBI Taxonomy" id="6526"/>
    <lineage>
        <taxon>Eukaryota</taxon>
        <taxon>Metazoa</taxon>
        <taxon>Spiralia</taxon>
        <taxon>Lophotrochozoa</taxon>
        <taxon>Mollusca</taxon>
        <taxon>Gastropoda</taxon>
        <taxon>Heterobranchia</taxon>
        <taxon>Euthyneura</taxon>
        <taxon>Panpulmonata</taxon>
        <taxon>Hygrophila</taxon>
        <taxon>Lymnaeoidea</taxon>
        <taxon>Planorbidae</taxon>
        <taxon>Biomphalaria</taxon>
    </lineage>
</organism>
<protein>
    <submittedName>
        <fullName evidence="4 5">Chromosome partition protein Smc-like</fullName>
    </submittedName>
</protein>
<evidence type="ECO:0000256" key="2">
    <source>
        <dbReference type="SAM" id="MobiDB-lite"/>
    </source>
</evidence>
<feature type="region of interest" description="Disordered" evidence="2">
    <location>
        <begin position="314"/>
        <end position="370"/>
    </location>
</feature>
<sequence>MAGKTLVVPALLSVTGRGFSPLPTNLNEVETSSRASSVSDEEDEISKGEELTVLDGVKQMNDILNKQIDTLRLKIQVDEKNFDVTRNFLIQSKETEVERKDEQIDELKDSVTSLNEQIRKLAKENEEKDKLIASKCAEIGELKILVRQTKECARKINRQVGRIKLEKEKLEADPKYQKQKEEIEMLNKELELLKQRLITVDQELDRANKIIEEQTEELKSYDHDRVVMHEKFQADLETATKSMNKEVERMREVMSQNSEEMKNIYQQNKAMQMDVIAIKEMLRTKNELAAKASTPTPVLPHAEIASFQTKALLKKPTPSQHVPREHYNKHSGSVTKSQTSKAGERVSLSASEQFGSDSPDASSRTVYPSQRILGPPQGIQQTATSIPILPPLYVNELQFQPGTRVRNKMVAGSSKINRKPNKK</sequence>
<dbReference type="RefSeq" id="XP_013072962.2">
    <property type="nucleotide sequence ID" value="XM_013217508.2"/>
</dbReference>
<feature type="coiled-coil region" evidence="1">
    <location>
        <begin position="54"/>
        <end position="224"/>
    </location>
</feature>
<dbReference type="Proteomes" id="UP001165740">
    <property type="component" value="Chromosome 5"/>
</dbReference>
<dbReference type="OMA" id="KHTIVAM"/>
<dbReference type="Gene3D" id="1.10.287.1490">
    <property type="match status" value="1"/>
</dbReference>
<keyword evidence="1" id="KW-0175">Coiled coil</keyword>
<evidence type="ECO:0000313" key="3">
    <source>
        <dbReference type="Proteomes" id="UP001165740"/>
    </source>
</evidence>
<dbReference type="GeneID" id="106059827"/>
<reference evidence="4 5" key="1">
    <citation type="submission" date="2025-04" db="UniProtKB">
        <authorList>
            <consortium name="RefSeq"/>
        </authorList>
    </citation>
    <scope>IDENTIFICATION</scope>
</reference>
<dbReference type="AlphaFoldDB" id="A0A9U8E4Y1"/>